<reference evidence="1" key="1">
    <citation type="submission" date="2023-03" db="EMBL/GenBank/DDBJ databases">
        <authorList>
            <person name="Steffen K."/>
            <person name="Cardenas P."/>
        </authorList>
    </citation>
    <scope>NUCLEOTIDE SEQUENCE</scope>
</reference>
<sequence length="66" mass="7513">MIWTSERERDVISHRLFSLRAAQSLSSFLSSKKISERMRGKNSAISHAPAGQVLKLRRSRELNVTS</sequence>
<evidence type="ECO:0000313" key="1">
    <source>
        <dbReference type="EMBL" id="CAI8011763.1"/>
    </source>
</evidence>
<evidence type="ECO:0000313" key="2">
    <source>
        <dbReference type="Proteomes" id="UP001174909"/>
    </source>
</evidence>
<dbReference type="Proteomes" id="UP001174909">
    <property type="component" value="Unassembled WGS sequence"/>
</dbReference>
<comment type="caution">
    <text evidence="1">The sequence shown here is derived from an EMBL/GenBank/DDBJ whole genome shotgun (WGS) entry which is preliminary data.</text>
</comment>
<name>A0AA35RJB0_GEOBA</name>
<dbReference type="EMBL" id="CASHTH010001122">
    <property type="protein sequence ID" value="CAI8011763.1"/>
    <property type="molecule type" value="Genomic_DNA"/>
</dbReference>
<proteinExistence type="predicted"/>
<gene>
    <name evidence="1" type="ORF">GBAR_LOCUS7545</name>
</gene>
<keyword evidence="2" id="KW-1185">Reference proteome</keyword>
<accession>A0AA35RJB0</accession>
<organism evidence="1 2">
    <name type="scientific">Geodia barretti</name>
    <name type="common">Barrett's horny sponge</name>
    <dbReference type="NCBI Taxonomy" id="519541"/>
    <lineage>
        <taxon>Eukaryota</taxon>
        <taxon>Metazoa</taxon>
        <taxon>Porifera</taxon>
        <taxon>Demospongiae</taxon>
        <taxon>Heteroscleromorpha</taxon>
        <taxon>Tetractinellida</taxon>
        <taxon>Astrophorina</taxon>
        <taxon>Geodiidae</taxon>
        <taxon>Geodia</taxon>
    </lineage>
</organism>
<dbReference type="AlphaFoldDB" id="A0AA35RJB0"/>
<protein>
    <submittedName>
        <fullName evidence="1">Uncharacterized protein</fullName>
    </submittedName>
</protein>